<comment type="caution">
    <text evidence="1">The sequence shown here is derived from an EMBL/GenBank/DDBJ whole genome shotgun (WGS) entry which is preliminary data.</text>
</comment>
<name>A0A1R3HR19_9ROSI</name>
<protein>
    <submittedName>
        <fullName evidence="1">Uncharacterized protein</fullName>
    </submittedName>
</protein>
<evidence type="ECO:0000313" key="2">
    <source>
        <dbReference type="Proteomes" id="UP000187203"/>
    </source>
</evidence>
<organism evidence="1 2">
    <name type="scientific">Corchorus olitorius</name>
    <dbReference type="NCBI Taxonomy" id="93759"/>
    <lineage>
        <taxon>Eukaryota</taxon>
        <taxon>Viridiplantae</taxon>
        <taxon>Streptophyta</taxon>
        <taxon>Embryophyta</taxon>
        <taxon>Tracheophyta</taxon>
        <taxon>Spermatophyta</taxon>
        <taxon>Magnoliopsida</taxon>
        <taxon>eudicotyledons</taxon>
        <taxon>Gunneridae</taxon>
        <taxon>Pentapetalae</taxon>
        <taxon>rosids</taxon>
        <taxon>malvids</taxon>
        <taxon>Malvales</taxon>
        <taxon>Malvaceae</taxon>
        <taxon>Grewioideae</taxon>
        <taxon>Apeibeae</taxon>
        <taxon>Corchorus</taxon>
    </lineage>
</organism>
<reference evidence="2" key="1">
    <citation type="submission" date="2013-09" db="EMBL/GenBank/DDBJ databases">
        <title>Corchorus olitorius genome sequencing.</title>
        <authorList>
            <person name="Alam M."/>
            <person name="Haque M.S."/>
            <person name="Islam M.S."/>
            <person name="Emdad E.M."/>
            <person name="Islam M.M."/>
            <person name="Ahmed B."/>
            <person name="Halim A."/>
            <person name="Hossen Q.M.M."/>
            <person name="Hossain M.Z."/>
            <person name="Ahmed R."/>
            <person name="Khan M.M."/>
            <person name="Islam R."/>
            <person name="Rashid M.M."/>
            <person name="Khan S.A."/>
            <person name="Rahman M.S."/>
            <person name="Alam M."/>
            <person name="Yahiya A.S."/>
            <person name="Khan M.S."/>
            <person name="Azam M.S."/>
            <person name="Haque T."/>
            <person name="Lashkar M.Z.H."/>
            <person name="Akhand A.I."/>
            <person name="Morshed G."/>
            <person name="Roy S."/>
            <person name="Uddin K.S."/>
            <person name="Rabeya T."/>
            <person name="Hossain A.S."/>
            <person name="Chowdhury A."/>
            <person name="Snigdha A.R."/>
            <person name="Mortoza M.S."/>
            <person name="Matin S.A."/>
            <person name="Hoque S.M.E."/>
            <person name="Islam M.K."/>
            <person name="Roy D.K."/>
            <person name="Haider R."/>
            <person name="Moosa M.M."/>
            <person name="Elias S.M."/>
            <person name="Hasan A.M."/>
            <person name="Jahan S."/>
            <person name="Shafiuddin M."/>
            <person name="Mahmood N."/>
            <person name="Shommy N.S."/>
        </authorList>
    </citation>
    <scope>NUCLEOTIDE SEQUENCE [LARGE SCALE GENOMIC DNA]</scope>
    <source>
        <strain evidence="2">cv. O-4</strain>
    </source>
</reference>
<proteinExistence type="predicted"/>
<keyword evidence="2" id="KW-1185">Reference proteome</keyword>
<gene>
    <name evidence="1" type="ORF">COLO4_27562</name>
</gene>
<evidence type="ECO:0000313" key="1">
    <source>
        <dbReference type="EMBL" id="OMO72591.1"/>
    </source>
</evidence>
<dbReference type="EMBL" id="AWUE01019631">
    <property type="protein sequence ID" value="OMO72591.1"/>
    <property type="molecule type" value="Genomic_DNA"/>
</dbReference>
<dbReference type="AlphaFoldDB" id="A0A1R3HR19"/>
<accession>A0A1R3HR19</accession>
<dbReference type="Proteomes" id="UP000187203">
    <property type="component" value="Unassembled WGS sequence"/>
</dbReference>
<sequence>MATDTSIQPLFTKASSLSAKQYPKLFDLA</sequence>